<protein>
    <submittedName>
        <fullName evidence="4 5">Acyl-CoA_dh_1 domain-containing protein</fullName>
    </submittedName>
</protein>
<organism evidence="3 4">
    <name type="scientific">Toxocara canis</name>
    <name type="common">Canine roundworm</name>
    <dbReference type="NCBI Taxonomy" id="6265"/>
    <lineage>
        <taxon>Eukaryota</taxon>
        <taxon>Metazoa</taxon>
        <taxon>Ecdysozoa</taxon>
        <taxon>Nematoda</taxon>
        <taxon>Chromadorea</taxon>
        <taxon>Rhabditida</taxon>
        <taxon>Spirurina</taxon>
        <taxon>Ascaridomorpha</taxon>
        <taxon>Ascaridoidea</taxon>
        <taxon>Toxocaridae</taxon>
        <taxon>Toxocara</taxon>
    </lineage>
</organism>
<sequence>MVKTSTMPELASSRNLQHLRVLPKSPFYPGIDSSCRFGGPQGFETRAMVEDARIAGASTAHTAIEGIRSGCSR</sequence>
<keyword evidence="3" id="KW-1185">Reference proteome</keyword>
<proteinExistence type="predicted"/>
<evidence type="ECO:0000313" key="1">
    <source>
        <dbReference type="EMBL" id="VDM32669.1"/>
    </source>
</evidence>
<dbReference type="EMBL" id="UYWY01009389">
    <property type="protein sequence ID" value="VDM32669.1"/>
    <property type="molecule type" value="Genomic_DNA"/>
</dbReference>
<dbReference type="WBParaSite" id="TCNE_0000483601-mRNA-1">
    <property type="protein sequence ID" value="TCNE_0000483601-mRNA-1"/>
    <property type="gene ID" value="TCNE_0000483601"/>
</dbReference>
<gene>
    <name evidence="1" type="ORF">TCNE_LOCUS4836</name>
    <name evidence="2" type="ORF">TCNE_LOCUS4908</name>
</gene>
<evidence type="ECO:0000313" key="2">
    <source>
        <dbReference type="EMBL" id="VDM33133.1"/>
    </source>
</evidence>
<evidence type="ECO:0000313" key="4">
    <source>
        <dbReference type="WBParaSite" id="TCNE_0000483601-mRNA-1"/>
    </source>
</evidence>
<dbReference type="AlphaFoldDB" id="A0A183U8L6"/>
<evidence type="ECO:0000313" key="3">
    <source>
        <dbReference type="Proteomes" id="UP000050794"/>
    </source>
</evidence>
<reference evidence="1 3" key="2">
    <citation type="submission" date="2018-11" db="EMBL/GenBank/DDBJ databases">
        <authorList>
            <consortium name="Pathogen Informatics"/>
        </authorList>
    </citation>
    <scope>NUCLEOTIDE SEQUENCE [LARGE SCALE GENOMIC DNA]</scope>
</reference>
<dbReference type="WBParaSite" id="TCNE_0000490901-mRNA-1">
    <property type="protein sequence ID" value="TCNE_0000490901-mRNA-1"/>
    <property type="gene ID" value="TCNE_0000490901"/>
</dbReference>
<evidence type="ECO:0000313" key="5">
    <source>
        <dbReference type="WBParaSite" id="TCNE_0000490901-mRNA-1"/>
    </source>
</evidence>
<reference evidence="4 5" key="1">
    <citation type="submission" date="2016-06" db="UniProtKB">
        <authorList>
            <consortium name="WormBaseParasite"/>
        </authorList>
    </citation>
    <scope>IDENTIFICATION</scope>
</reference>
<dbReference type="EMBL" id="UYWY01009788">
    <property type="protein sequence ID" value="VDM33133.1"/>
    <property type="molecule type" value="Genomic_DNA"/>
</dbReference>
<dbReference type="Proteomes" id="UP000050794">
    <property type="component" value="Unassembled WGS sequence"/>
</dbReference>
<accession>A0A183U8L6</accession>
<name>A0A183U8L6_TOXCA</name>